<evidence type="ECO:0000259" key="2">
    <source>
        <dbReference type="PROSITE" id="PS50126"/>
    </source>
</evidence>
<dbReference type="Gene3D" id="2.40.50.140">
    <property type="entry name" value="Nucleic acid-binding proteins"/>
    <property type="match status" value="1"/>
</dbReference>
<proteinExistence type="predicted"/>
<dbReference type="SUPFAM" id="SSF50249">
    <property type="entry name" value="Nucleic acid-binding proteins"/>
    <property type="match status" value="1"/>
</dbReference>
<organism evidence="3 4">
    <name type="scientific">Dialister succinatiphilus YIT 11850</name>
    <dbReference type="NCBI Taxonomy" id="742743"/>
    <lineage>
        <taxon>Bacteria</taxon>
        <taxon>Bacillati</taxon>
        <taxon>Bacillota</taxon>
        <taxon>Negativicutes</taxon>
        <taxon>Veillonellales</taxon>
        <taxon>Veillonellaceae</taxon>
        <taxon>Dialister</taxon>
    </lineage>
</organism>
<dbReference type="InterPro" id="IPR003029">
    <property type="entry name" value="S1_domain"/>
</dbReference>
<dbReference type="eggNOG" id="COG1098">
    <property type="taxonomic scope" value="Bacteria"/>
</dbReference>
<evidence type="ECO:0000313" key="4">
    <source>
        <dbReference type="Proteomes" id="UP000003277"/>
    </source>
</evidence>
<dbReference type="SMART" id="SM00316">
    <property type="entry name" value="S1"/>
    <property type="match status" value="1"/>
</dbReference>
<dbReference type="InterPro" id="IPR012340">
    <property type="entry name" value="NA-bd_OB-fold"/>
</dbReference>
<reference evidence="3 4" key="1">
    <citation type="submission" date="2011-11" db="EMBL/GenBank/DDBJ databases">
        <title>The Genome Sequence of Dialister succinatiphilus YIT 11850.</title>
        <authorList>
            <consortium name="The Broad Institute Genome Sequencing Platform"/>
            <person name="Earl A."/>
            <person name="Ward D."/>
            <person name="Feldgarden M."/>
            <person name="Gevers D."/>
            <person name="Morotomi M."/>
            <person name="Young S.K."/>
            <person name="Zeng Q."/>
            <person name="Gargeya S."/>
            <person name="Fitzgerald M."/>
            <person name="Haas B."/>
            <person name="Abouelleil A."/>
            <person name="Alvarado L."/>
            <person name="Arachchi H.M."/>
            <person name="Berlin A."/>
            <person name="Brown A."/>
            <person name="Chapman S.B."/>
            <person name="Dunbar C."/>
            <person name="Gearin G."/>
            <person name="Goldberg J."/>
            <person name="Griggs A."/>
            <person name="Gujja S."/>
            <person name="Heiman D."/>
            <person name="Howarth C."/>
            <person name="Lui A."/>
            <person name="MacDonald P.J.P."/>
            <person name="Montmayeur A."/>
            <person name="Murphy C."/>
            <person name="Neiman D."/>
            <person name="Pearson M."/>
            <person name="Priest M."/>
            <person name="Roberts A."/>
            <person name="Saif S."/>
            <person name="Shea T."/>
            <person name="Sisk P."/>
            <person name="Stolte C."/>
            <person name="Sykes S."/>
            <person name="Wortman J."/>
            <person name="Nusbaum C."/>
            <person name="Birren B."/>
        </authorList>
    </citation>
    <scope>NUCLEOTIDE SEQUENCE [LARGE SCALE GENOMIC DNA]</scope>
    <source>
        <strain evidence="3 4">YIT 11850</strain>
    </source>
</reference>
<name>H1CZV6_9FIRM</name>
<dbReference type="GO" id="GO:0005737">
    <property type="term" value="C:cytoplasm"/>
    <property type="evidence" value="ECO:0007669"/>
    <property type="project" value="UniProtKB-ARBA"/>
</dbReference>
<dbReference type="PATRIC" id="fig|742743.3.peg.910"/>
<dbReference type="InterPro" id="IPR050437">
    <property type="entry name" value="Ribos_protein_bS1-like"/>
</dbReference>
<feature type="region of interest" description="Disordered" evidence="1">
    <location>
        <begin position="79"/>
        <end position="158"/>
    </location>
</feature>
<feature type="compositionally biased region" description="Basic and acidic residues" evidence="1">
    <location>
        <begin position="149"/>
        <end position="158"/>
    </location>
</feature>
<accession>H1CZV6</accession>
<gene>
    <name evidence="3" type="ORF">HMPREF9453_00894</name>
</gene>
<dbReference type="Pfam" id="PF00575">
    <property type="entry name" value="S1"/>
    <property type="match status" value="1"/>
</dbReference>
<feature type="domain" description="S1 motif" evidence="2">
    <location>
        <begin position="11"/>
        <end position="79"/>
    </location>
</feature>
<feature type="compositionally biased region" description="Basic and acidic residues" evidence="1">
    <location>
        <begin position="86"/>
        <end position="137"/>
    </location>
</feature>
<comment type="caution">
    <text evidence="3">The sequence shown here is derived from an EMBL/GenBank/DDBJ whole genome shotgun (WGS) entry which is preliminary data.</text>
</comment>
<dbReference type="AlphaFoldDB" id="H1CZV6"/>
<dbReference type="STRING" id="742743.HMPREF9453_00894"/>
<dbReference type="GO" id="GO:0006412">
    <property type="term" value="P:translation"/>
    <property type="evidence" value="ECO:0007669"/>
    <property type="project" value="TreeGrafter"/>
</dbReference>
<evidence type="ECO:0000313" key="3">
    <source>
        <dbReference type="EMBL" id="EHO63194.1"/>
    </source>
</evidence>
<dbReference type="GO" id="GO:0003735">
    <property type="term" value="F:structural constituent of ribosome"/>
    <property type="evidence" value="ECO:0007669"/>
    <property type="project" value="TreeGrafter"/>
</dbReference>
<dbReference type="HOGENOM" id="CLU_128762_0_0_9"/>
<keyword evidence="4" id="KW-1185">Reference proteome</keyword>
<dbReference type="GO" id="GO:0003729">
    <property type="term" value="F:mRNA binding"/>
    <property type="evidence" value="ECO:0007669"/>
    <property type="project" value="UniProtKB-ARBA"/>
</dbReference>
<dbReference type="PROSITE" id="PS50126">
    <property type="entry name" value="S1"/>
    <property type="match status" value="1"/>
</dbReference>
<dbReference type="FunFam" id="2.40.50.140:FF:000051">
    <property type="entry name" value="RNA-binding transcriptional accessory protein"/>
    <property type="match status" value="1"/>
</dbReference>
<evidence type="ECO:0000256" key="1">
    <source>
        <dbReference type="SAM" id="MobiDB-lite"/>
    </source>
</evidence>
<dbReference type="PANTHER" id="PTHR10724">
    <property type="entry name" value="30S RIBOSOMAL PROTEIN S1"/>
    <property type="match status" value="1"/>
</dbReference>
<sequence length="192" mass="22212">MYFFLMALEVGNIVEGTITGIAKFGAFVELPDKKVGLIHISEVANEYVSDVNDYLKVKDKVKVKVITIDERGKIALSIKQAQPASEKGEKKQDRFHHDHQGHRDFHEKNEFRSREGHRSFERRQEEGEESFHSERTQYSRPFSGGFRTARREAPASFEDKLSRFLKDSDERLLDLKRNVESKRGGRGARRSD</sequence>
<dbReference type="EMBL" id="ADLT01000019">
    <property type="protein sequence ID" value="EHO63194.1"/>
    <property type="molecule type" value="Genomic_DNA"/>
</dbReference>
<dbReference type="Proteomes" id="UP000003277">
    <property type="component" value="Unassembled WGS sequence"/>
</dbReference>
<protein>
    <recommendedName>
        <fullName evidence="2">S1 motif domain-containing protein</fullName>
    </recommendedName>
</protein>